<dbReference type="VEuPathDB" id="VectorBase:BGLB027640"/>
<proteinExistence type="predicted"/>
<name>A0A2C9L6J3_BIOGL</name>
<evidence type="ECO:0008006" key="4">
    <source>
        <dbReference type="Google" id="ProtNLM"/>
    </source>
</evidence>
<evidence type="ECO:0000313" key="3">
    <source>
        <dbReference type="Proteomes" id="UP000076420"/>
    </source>
</evidence>
<sequence length="188" mass="22739">MPKGKLKPEDEQTIRENYFLLREELDAKDLVEYLCQHKVLDKNERKQIISKKLKWKRNDLSLILNAGPGDEFQLFMRAIEEHFKDLHSRLQEIARQKIWLLTQLKKVEDLEREKEQYDQEKAEWTDKIKKLQETNSVQSKRIEDQEAQIQREKEQYDQEKAEWTDNIKKLQETNSVQSKKIEDQETPI</sequence>
<dbReference type="CDD" id="cd01671">
    <property type="entry name" value="CARD"/>
    <property type="match status" value="1"/>
</dbReference>
<feature type="region of interest" description="Disordered" evidence="1">
    <location>
        <begin position="135"/>
        <end position="160"/>
    </location>
</feature>
<organism evidence="2 3">
    <name type="scientific">Biomphalaria glabrata</name>
    <name type="common">Bloodfluke planorb</name>
    <name type="synonym">Freshwater snail</name>
    <dbReference type="NCBI Taxonomy" id="6526"/>
    <lineage>
        <taxon>Eukaryota</taxon>
        <taxon>Metazoa</taxon>
        <taxon>Spiralia</taxon>
        <taxon>Lophotrochozoa</taxon>
        <taxon>Mollusca</taxon>
        <taxon>Gastropoda</taxon>
        <taxon>Heterobranchia</taxon>
        <taxon>Euthyneura</taxon>
        <taxon>Panpulmonata</taxon>
        <taxon>Hygrophila</taxon>
        <taxon>Lymnaeoidea</taxon>
        <taxon>Planorbidae</taxon>
        <taxon>Biomphalaria</taxon>
    </lineage>
</organism>
<evidence type="ECO:0000313" key="2">
    <source>
        <dbReference type="EnsemblMetazoa" id="BGLB027640-PA"/>
    </source>
</evidence>
<evidence type="ECO:0000256" key="1">
    <source>
        <dbReference type="SAM" id="MobiDB-lite"/>
    </source>
</evidence>
<gene>
    <name evidence="2" type="primary">106077786</name>
</gene>
<dbReference type="Proteomes" id="UP000076420">
    <property type="component" value="Unassembled WGS sequence"/>
</dbReference>
<accession>A0A2C9L6J3</accession>
<feature type="compositionally biased region" description="Basic and acidic residues" evidence="1">
    <location>
        <begin position="140"/>
        <end position="160"/>
    </location>
</feature>
<dbReference type="Gene3D" id="1.10.533.10">
    <property type="entry name" value="Death Domain, Fas"/>
    <property type="match status" value="1"/>
</dbReference>
<dbReference type="VEuPathDB" id="VectorBase:BGLAX_044813"/>
<dbReference type="AlphaFoldDB" id="A0A2C9L6J3"/>
<dbReference type="EnsemblMetazoa" id="BGLB027640-RA">
    <property type="protein sequence ID" value="BGLB027640-PA"/>
    <property type="gene ID" value="BGLB027640"/>
</dbReference>
<dbReference type="SUPFAM" id="SSF47986">
    <property type="entry name" value="DEATH domain"/>
    <property type="match status" value="1"/>
</dbReference>
<dbReference type="InterPro" id="IPR011029">
    <property type="entry name" value="DEATH-like_dom_sf"/>
</dbReference>
<dbReference type="KEGG" id="bgt:106077786"/>
<reference evidence="2" key="1">
    <citation type="submission" date="2020-05" db="UniProtKB">
        <authorList>
            <consortium name="EnsemblMetazoa"/>
        </authorList>
    </citation>
    <scope>IDENTIFICATION</scope>
    <source>
        <strain evidence="2">BB02</strain>
    </source>
</reference>
<protein>
    <recommendedName>
        <fullName evidence="4">CARD domain-containing protein</fullName>
    </recommendedName>
</protein>